<reference evidence="2" key="1">
    <citation type="submission" date="2019-09" db="EMBL/GenBank/DDBJ databases">
        <title>Draft genome information of white flower Hibiscus syriacus.</title>
        <authorList>
            <person name="Kim Y.-M."/>
        </authorList>
    </citation>
    <scope>NUCLEOTIDE SEQUENCE [LARGE SCALE GENOMIC DNA]</scope>
    <source>
        <strain evidence="2">YM2019G1</strain>
    </source>
</reference>
<evidence type="ECO:0000256" key="1">
    <source>
        <dbReference type="SAM" id="MobiDB-lite"/>
    </source>
</evidence>
<dbReference type="EMBL" id="VEPZ02001553">
    <property type="protein sequence ID" value="KAE8668421.1"/>
    <property type="molecule type" value="Genomic_DNA"/>
</dbReference>
<accession>A0A6A2X1T3</accession>
<dbReference type="PANTHER" id="PTHR47474:SF1">
    <property type="entry name" value="TYROSINE-PROTEIN PHOSPHATASE RLPH2"/>
    <property type="match status" value="1"/>
</dbReference>
<feature type="compositionally biased region" description="Low complexity" evidence="1">
    <location>
        <begin position="20"/>
        <end position="34"/>
    </location>
</feature>
<evidence type="ECO:0000313" key="2">
    <source>
        <dbReference type="EMBL" id="KAE8668421.1"/>
    </source>
</evidence>
<organism evidence="2 3">
    <name type="scientific">Hibiscus syriacus</name>
    <name type="common">Rose of Sharon</name>
    <dbReference type="NCBI Taxonomy" id="106335"/>
    <lineage>
        <taxon>Eukaryota</taxon>
        <taxon>Viridiplantae</taxon>
        <taxon>Streptophyta</taxon>
        <taxon>Embryophyta</taxon>
        <taxon>Tracheophyta</taxon>
        <taxon>Spermatophyta</taxon>
        <taxon>Magnoliopsida</taxon>
        <taxon>eudicotyledons</taxon>
        <taxon>Gunneridae</taxon>
        <taxon>Pentapetalae</taxon>
        <taxon>rosids</taxon>
        <taxon>malvids</taxon>
        <taxon>Malvales</taxon>
        <taxon>Malvaceae</taxon>
        <taxon>Malvoideae</taxon>
        <taxon>Hibiscus</taxon>
    </lineage>
</organism>
<feature type="compositionally biased region" description="Basic and acidic residues" evidence="1">
    <location>
        <begin position="1"/>
        <end position="11"/>
    </location>
</feature>
<gene>
    <name evidence="2" type="ORF">F3Y22_tig00112339pilonHSYRG00074</name>
</gene>
<proteinExistence type="predicted"/>
<feature type="region of interest" description="Disordered" evidence="1">
    <location>
        <begin position="1"/>
        <end position="34"/>
    </location>
</feature>
<protein>
    <submittedName>
        <fullName evidence="2">Detected protein of confused Function</fullName>
    </submittedName>
</protein>
<sequence>MEKMIFRDKHPQSSSIFGQTSTQNPSTLPPSSSSATTVIKHVFLSGNHDFSFAAFVGALPGEFEAEDTCREYADNEEREGWFKGEGYEKMHLQGRGWGGWIKTKFNAAKGIDCKGSIYDAARTFESYGVPHGSSVVYGD</sequence>
<keyword evidence="3" id="KW-1185">Reference proteome</keyword>
<dbReference type="PANTHER" id="PTHR47474">
    <property type="entry name" value="TYROSINE-PROTEIN PHOSPHATASE RLPH2"/>
    <property type="match status" value="1"/>
</dbReference>
<comment type="caution">
    <text evidence="2">The sequence shown here is derived from an EMBL/GenBank/DDBJ whole genome shotgun (WGS) entry which is preliminary data.</text>
</comment>
<dbReference type="AlphaFoldDB" id="A0A6A2X1T3"/>
<name>A0A6A2X1T3_HIBSY</name>
<dbReference type="Proteomes" id="UP000436088">
    <property type="component" value="Unassembled WGS sequence"/>
</dbReference>
<evidence type="ECO:0000313" key="3">
    <source>
        <dbReference type="Proteomes" id="UP000436088"/>
    </source>
</evidence>